<feature type="transmembrane region" description="Helical" evidence="1">
    <location>
        <begin position="6"/>
        <end position="26"/>
    </location>
</feature>
<evidence type="ECO:0000313" key="2">
    <source>
        <dbReference type="EMBL" id="ACL60236.1"/>
    </source>
</evidence>
<dbReference type="KEGG" id="mno:Mnod_5391"/>
<reference evidence="2 3" key="1">
    <citation type="submission" date="2009-01" db="EMBL/GenBank/DDBJ databases">
        <title>Complete sequence of chromosome of Methylobacterium nodulans ORS 2060.</title>
        <authorList>
            <consortium name="US DOE Joint Genome Institute"/>
            <person name="Lucas S."/>
            <person name="Copeland A."/>
            <person name="Lapidus A."/>
            <person name="Glavina del Rio T."/>
            <person name="Dalin E."/>
            <person name="Tice H."/>
            <person name="Bruce D."/>
            <person name="Goodwin L."/>
            <person name="Pitluck S."/>
            <person name="Sims D."/>
            <person name="Brettin T."/>
            <person name="Detter J.C."/>
            <person name="Han C."/>
            <person name="Larimer F."/>
            <person name="Land M."/>
            <person name="Hauser L."/>
            <person name="Kyrpides N."/>
            <person name="Ivanova N."/>
            <person name="Marx C.J."/>
            <person name="Richardson P."/>
        </authorList>
    </citation>
    <scope>NUCLEOTIDE SEQUENCE [LARGE SCALE GENOMIC DNA]</scope>
    <source>
        <strain evidence="3">LMG 21967 / CNCM I-2342 / ORS 2060</strain>
    </source>
</reference>
<evidence type="ECO:0000256" key="1">
    <source>
        <dbReference type="SAM" id="Phobius"/>
    </source>
</evidence>
<organism evidence="2 3">
    <name type="scientific">Methylobacterium nodulans (strain LMG 21967 / CNCM I-2342 / ORS 2060)</name>
    <dbReference type="NCBI Taxonomy" id="460265"/>
    <lineage>
        <taxon>Bacteria</taxon>
        <taxon>Pseudomonadati</taxon>
        <taxon>Pseudomonadota</taxon>
        <taxon>Alphaproteobacteria</taxon>
        <taxon>Hyphomicrobiales</taxon>
        <taxon>Methylobacteriaceae</taxon>
        <taxon>Methylobacterium</taxon>
    </lineage>
</organism>
<dbReference type="HOGENOM" id="CLU_3390264_0_0_5"/>
<dbReference type="AlphaFoldDB" id="B8IMP3"/>
<name>B8IMP3_METNO</name>
<accession>B8IMP3</accession>
<dbReference type="EMBL" id="CP001349">
    <property type="protein sequence ID" value="ACL60236.1"/>
    <property type="molecule type" value="Genomic_DNA"/>
</dbReference>
<keyword evidence="3" id="KW-1185">Reference proteome</keyword>
<dbReference type="STRING" id="460265.Mnod_5391"/>
<dbReference type="Proteomes" id="UP000008207">
    <property type="component" value="Chromosome"/>
</dbReference>
<proteinExistence type="predicted"/>
<gene>
    <name evidence="2" type="ordered locus">Mnod_5391</name>
</gene>
<keyword evidence="1" id="KW-0472">Membrane</keyword>
<evidence type="ECO:0000313" key="3">
    <source>
        <dbReference type="Proteomes" id="UP000008207"/>
    </source>
</evidence>
<sequence length="32" mass="3968">MTWFQFWFLLLWPLFATGMWLGLTCLGDRFIR</sequence>
<keyword evidence="1" id="KW-1133">Transmembrane helix</keyword>
<protein>
    <submittedName>
        <fullName evidence="2">Uncharacterized protein</fullName>
    </submittedName>
</protein>
<keyword evidence="1" id="KW-0812">Transmembrane</keyword>